<comment type="caution">
    <text evidence="6">The sequence shown here is derived from an EMBL/GenBank/DDBJ whole genome shotgun (WGS) entry which is preliminary data.</text>
</comment>
<reference evidence="6 7" key="1">
    <citation type="submission" date="2019-06" db="EMBL/GenBank/DDBJ databases">
        <title>Discovery of a novel chromosome fission-fusion reversal in muntjac.</title>
        <authorList>
            <person name="Mudd A.B."/>
            <person name="Bredeson J.V."/>
            <person name="Baum R."/>
            <person name="Hockemeyer D."/>
            <person name="Rokhsar D.S."/>
        </authorList>
    </citation>
    <scope>NUCLEOTIDE SEQUENCE [LARGE SCALE GENOMIC DNA]</scope>
    <source>
        <strain evidence="6">UCam_UCB_Mr</strain>
        <tissue evidence="6">Fibroblast cell line</tissue>
    </source>
</reference>
<keyword evidence="3" id="KW-0597">Phosphoprotein</keyword>
<dbReference type="EMBL" id="VCEB01000003">
    <property type="protein sequence ID" value="KAB0379859.1"/>
    <property type="molecule type" value="Genomic_DNA"/>
</dbReference>
<dbReference type="GO" id="GO:0005212">
    <property type="term" value="F:structural constituent of eye lens"/>
    <property type="evidence" value="ECO:0007669"/>
    <property type="project" value="InterPro"/>
</dbReference>
<dbReference type="Proteomes" id="UP000326062">
    <property type="component" value="Chromosome 3"/>
</dbReference>
<dbReference type="AlphaFoldDB" id="A0A5J5MIA0"/>
<accession>A0A5J5MIA0</accession>
<dbReference type="GO" id="GO:0005737">
    <property type="term" value="C:cytoplasm"/>
    <property type="evidence" value="ECO:0007669"/>
    <property type="project" value="TreeGrafter"/>
</dbReference>
<feature type="compositionally biased region" description="Basic and acidic residues" evidence="5">
    <location>
        <begin position="353"/>
        <end position="366"/>
    </location>
</feature>
<feature type="non-terminal residue" evidence="6">
    <location>
        <position position="1"/>
    </location>
</feature>
<evidence type="ECO:0000256" key="2">
    <source>
        <dbReference type="ARBA" id="ARBA00022490"/>
    </source>
</evidence>
<dbReference type="InterPro" id="IPR042358">
    <property type="entry name" value="BFSP1"/>
</dbReference>
<keyword evidence="2" id="KW-0963">Cytoplasm</keyword>
<keyword evidence="7" id="KW-1185">Reference proteome</keyword>
<organism evidence="6 7">
    <name type="scientific">Muntiacus reevesi</name>
    <name type="common">Reeves' muntjac</name>
    <name type="synonym">Cervus reevesi</name>
    <dbReference type="NCBI Taxonomy" id="9886"/>
    <lineage>
        <taxon>Eukaryota</taxon>
        <taxon>Metazoa</taxon>
        <taxon>Chordata</taxon>
        <taxon>Craniata</taxon>
        <taxon>Vertebrata</taxon>
        <taxon>Euteleostomi</taxon>
        <taxon>Mammalia</taxon>
        <taxon>Eutheria</taxon>
        <taxon>Laurasiatheria</taxon>
        <taxon>Artiodactyla</taxon>
        <taxon>Ruminantia</taxon>
        <taxon>Pecora</taxon>
        <taxon>Cervidae</taxon>
        <taxon>Muntiacinae</taxon>
        <taxon>Muntiacus</taxon>
    </lineage>
</organism>
<feature type="region of interest" description="Disordered" evidence="5">
    <location>
        <begin position="328"/>
        <end position="424"/>
    </location>
</feature>
<evidence type="ECO:0000256" key="4">
    <source>
        <dbReference type="ARBA" id="ARBA00023212"/>
    </source>
</evidence>
<dbReference type="PANTHER" id="PTHR14069">
    <property type="entry name" value="FILENSIN"/>
    <property type="match status" value="1"/>
</dbReference>
<evidence type="ECO:0000256" key="5">
    <source>
        <dbReference type="SAM" id="MobiDB-lite"/>
    </source>
</evidence>
<dbReference type="GO" id="GO:0005882">
    <property type="term" value="C:intermediate filament"/>
    <property type="evidence" value="ECO:0007669"/>
    <property type="project" value="TreeGrafter"/>
</dbReference>
<feature type="region of interest" description="Disordered" evidence="5">
    <location>
        <begin position="113"/>
        <end position="139"/>
    </location>
</feature>
<name>A0A5J5MIA0_MUNRE</name>
<evidence type="ECO:0000256" key="3">
    <source>
        <dbReference type="ARBA" id="ARBA00022553"/>
    </source>
</evidence>
<comment type="subcellular location">
    <subcellularLocation>
        <location evidence="1">Cytoplasm</location>
        <location evidence="1">Cytoskeleton</location>
    </subcellularLocation>
</comment>
<sequence>DQEFLHARRWDLPAGWGSFAQQGQIPPLLLLHLGSPALIWNISCSGKSGLGSSKAKCRTLGLYWTQTWSPKAGHSHSRLARFRVSQATPPACHSDQTLPSLIPVGRPNGLAGQGRQVKGGVWEKQEEGREAVGRGGPRGQMSSIAALEQAIIDVQECDDGEIQLYNEQIDTLRKETEGAERSLERSPYDCRQLVVAQQTLRSELDQYHRIIENTGNRWVVSPLFLSLPIPTYMAVSTYLTRDVQDITAVKPRLKGLPKNLLRKKEMVVKDRADEILEETPLRGPEDTKLERVVLKGGPPTQEGALEDVPDGSKISKDFEKLGKMIKKKVKGAKEPEPPANLGKNMDAPPTPHPADKGDEKNAKELKGLQGKQDGQKEEEGDRRPCPMVAPGPEGLSTPRPQGPQVTLGGSKGHGAQSGSRPKVEVMESIEKFSTRSIQMYEETVVIVETTIEKTRQTRRNWERRDRPVPELTRRSCLWAPADMCFDVLEQRLPG</sequence>
<protein>
    <submittedName>
        <fullName evidence="6">Uncharacterized protein</fullName>
    </submittedName>
</protein>
<feature type="compositionally biased region" description="Basic and acidic residues" evidence="5">
    <location>
        <begin position="121"/>
        <end position="132"/>
    </location>
</feature>
<dbReference type="PANTHER" id="PTHR14069:SF0">
    <property type="entry name" value="FILENSIN"/>
    <property type="match status" value="1"/>
</dbReference>
<keyword evidence="4" id="KW-0206">Cytoskeleton</keyword>
<gene>
    <name evidence="6" type="ORF">FD755_007643</name>
</gene>
<evidence type="ECO:0000313" key="6">
    <source>
        <dbReference type="EMBL" id="KAB0379859.1"/>
    </source>
</evidence>
<evidence type="ECO:0000256" key="1">
    <source>
        <dbReference type="ARBA" id="ARBA00004245"/>
    </source>
</evidence>
<feature type="region of interest" description="Disordered" evidence="5">
    <location>
        <begin position="295"/>
        <end position="314"/>
    </location>
</feature>
<feature type="compositionally biased region" description="Basic and acidic residues" evidence="5">
    <location>
        <begin position="373"/>
        <end position="384"/>
    </location>
</feature>
<evidence type="ECO:0000313" key="7">
    <source>
        <dbReference type="Proteomes" id="UP000326062"/>
    </source>
</evidence>
<proteinExistence type="predicted"/>
<dbReference type="GO" id="GO:0070307">
    <property type="term" value="P:lens fiber cell development"/>
    <property type="evidence" value="ECO:0007669"/>
    <property type="project" value="TreeGrafter"/>
</dbReference>